<dbReference type="SMART" id="SM00220">
    <property type="entry name" value="S_TKc"/>
    <property type="match status" value="1"/>
</dbReference>
<keyword evidence="3 4" id="KW-0067">ATP-binding</keyword>
<dbReference type="Pfam" id="PF07714">
    <property type="entry name" value="PK_Tyr_Ser-Thr"/>
    <property type="match status" value="1"/>
</dbReference>
<feature type="compositionally biased region" description="Polar residues" evidence="5">
    <location>
        <begin position="454"/>
        <end position="464"/>
    </location>
</feature>
<evidence type="ECO:0000259" key="6">
    <source>
        <dbReference type="PROSITE" id="PS50011"/>
    </source>
</evidence>
<dbReference type="PROSITE" id="PS50011">
    <property type="entry name" value="PROTEIN_KINASE_DOM"/>
    <property type="match status" value="1"/>
</dbReference>
<evidence type="ECO:0000256" key="3">
    <source>
        <dbReference type="ARBA" id="ARBA00022840"/>
    </source>
</evidence>
<dbReference type="PROSITE" id="PS00108">
    <property type="entry name" value="PROTEIN_KINASE_ST"/>
    <property type="match status" value="1"/>
</dbReference>
<dbReference type="PROSITE" id="PS50017">
    <property type="entry name" value="DEATH_DOMAIN"/>
    <property type="match status" value="1"/>
</dbReference>
<feature type="binding site" evidence="4">
    <location>
        <position position="46"/>
    </location>
    <ligand>
        <name>ATP</name>
        <dbReference type="ChEBI" id="CHEBI:30616"/>
    </ligand>
</feature>
<evidence type="ECO:0000313" key="8">
    <source>
        <dbReference type="EMBL" id="CAH1270038.1"/>
    </source>
</evidence>
<dbReference type="Pfam" id="PF00531">
    <property type="entry name" value="Death"/>
    <property type="match status" value="1"/>
</dbReference>
<keyword evidence="2 4" id="KW-0547">Nucleotide-binding</keyword>
<name>A0A8K0F126_BRALA</name>
<reference evidence="8" key="1">
    <citation type="submission" date="2022-01" db="EMBL/GenBank/DDBJ databases">
        <authorList>
            <person name="Braso-Vives M."/>
        </authorList>
    </citation>
    <scope>NUCLEOTIDE SEQUENCE</scope>
</reference>
<keyword evidence="1" id="KW-0808">Transferase</keyword>
<feature type="domain" description="Death" evidence="7">
    <location>
        <begin position="488"/>
        <end position="569"/>
    </location>
</feature>
<dbReference type="AlphaFoldDB" id="A0A8K0F126"/>
<dbReference type="InterPro" id="IPR011029">
    <property type="entry name" value="DEATH-like_dom_sf"/>
</dbReference>
<dbReference type="GO" id="GO:0045087">
    <property type="term" value="P:innate immune response"/>
    <property type="evidence" value="ECO:0007669"/>
    <property type="project" value="UniProtKB-ARBA"/>
</dbReference>
<keyword evidence="1" id="KW-0723">Serine/threonine-protein kinase</keyword>
<dbReference type="GO" id="GO:0004706">
    <property type="term" value="F:JUN kinase kinase kinase activity"/>
    <property type="evidence" value="ECO:0007669"/>
    <property type="project" value="TreeGrafter"/>
</dbReference>
<dbReference type="CDD" id="cd01670">
    <property type="entry name" value="Death"/>
    <property type="match status" value="1"/>
</dbReference>
<dbReference type="EMBL" id="OV696692">
    <property type="protein sequence ID" value="CAH1270038.1"/>
    <property type="molecule type" value="Genomic_DNA"/>
</dbReference>
<dbReference type="InterPro" id="IPR051681">
    <property type="entry name" value="Ser/Thr_Kinases-Pseudokinases"/>
</dbReference>
<dbReference type="PANTHER" id="PTHR44329:SF291">
    <property type="entry name" value="PROTEIN KINASE DOMAIN-CONTAINING PROTEIN"/>
    <property type="match status" value="1"/>
</dbReference>
<dbReference type="InterPro" id="IPR017441">
    <property type="entry name" value="Protein_kinase_ATP_BS"/>
</dbReference>
<dbReference type="GO" id="GO:0071345">
    <property type="term" value="P:cellular response to cytokine stimulus"/>
    <property type="evidence" value="ECO:0007669"/>
    <property type="project" value="UniProtKB-ARBA"/>
</dbReference>
<gene>
    <name evidence="8" type="primary">RIPK4</name>
    <name evidence="8" type="ORF">BLAG_LOCUS22474</name>
</gene>
<protein>
    <submittedName>
        <fullName evidence="8">RIPK4 protein</fullName>
    </submittedName>
</protein>
<keyword evidence="1" id="KW-0418">Kinase</keyword>
<accession>A0A8K0F126</accession>
<feature type="domain" description="Protein kinase" evidence="6">
    <location>
        <begin position="17"/>
        <end position="284"/>
    </location>
</feature>
<sequence>MDVKSRFSEIRKDKLKIYDNALLGSGGFGFVIKARHADWSLDVAVKCVCSKQTMTEKQQKDLYLEAEKLEAARFKYVVHFYGMCIQPTFYCLIMDLAENGSLKSLLGVDVPWPLRWRIAFETAVGMNYLHNLAPRILHCDLKSENILLDEEYHVKITDFGLSKWKSVTGMASIANQGETGGTQTHVPPEYWADINLKPDTPWDVYSYGVVLWEILTRRQPFEYAQNSAHIEIAVTGGQRPDVNLIPTEPQECVDLSRIMLRCWSQKPEDRPNFKECVDRIDPIYHRYKQEVPAAISALQSGSSSNNTAGSSSGVSWAQAKLADLKLEDMVRHYTGGAAPQLDEAVPIQVQSAHHHPPESAQGGQHQPQQSAQGGQHQPQQSAQGGQHQPQQSAQGGQHQPQQSAQGGQYQPPPAGGLPGGGEPQGTHNIPGLGTGTNINMQGCQNVIIGNSNTINVNHTTQPSSAKRKDTPVPKNSAPQVSEPGRPVTNKILQAVSADIGREWKKLARELDLTEPQIDQVQYDYHHEGLLEITYQMLIKWKQQNGKQATVGKLAQAFGNIGKGYLAKQL</sequence>
<evidence type="ECO:0000256" key="4">
    <source>
        <dbReference type="PROSITE-ProRule" id="PRU10141"/>
    </source>
</evidence>
<dbReference type="InterPro" id="IPR000488">
    <property type="entry name" value="Death_dom"/>
</dbReference>
<dbReference type="GO" id="GO:0009893">
    <property type="term" value="P:positive regulation of metabolic process"/>
    <property type="evidence" value="ECO:0007669"/>
    <property type="project" value="UniProtKB-ARBA"/>
</dbReference>
<dbReference type="GO" id="GO:0005524">
    <property type="term" value="F:ATP binding"/>
    <property type="evidence" value="ECO:0007669"/>
    <property type="project" value="UniProtKB-UniRule"/>
</dbReference>
<evidence type="ECO:0000256" key="2">
    <source>
        <dbReference type="ARBA" id="ARBA00022741"/>
    </source>
</evidence>
<dbReference type="InterPro" id="IPR001245">
    <property type="entry name" value="Ser-Thr/Tyr_kinase_cat_dom"/>
</dbReference>
<evidence type="ECO:0000259" key="7">
    <source>
        <dbReference type="PROSITE" id="PS50017"/>
    </source>
</evidence>
<feature type="compositionally biased region" description="Low complexity" evidence="5">
    <location>
        <begin position="360"/>
        <end position="409"/>
    </location>
</feature>
<evidence type="ECO:0000256" key="1">
    <source>
        <dbReference type="ARBA" id="ARBA00022527"/>
    </source>
</evidence>
<keyword evidence="9" id="KW-1185">Reference proteome</keyword>
<dbReference type="InterPro" id="IPR000719">
    <property type="entry name" value="Prot_kinase_dom"/>
</dbReference>
<dbReference type="OrthoDB" id="339325at2759"/>
<dbReference type="PROSITE" id="PS00107">
    <property type="entry name" value="PROTEIN_KINASE_ATP"/>
    <property type="match status" value="1"/>
</dbReference>
<dbReference type="Gene3D" id="1.10.533.10">
    <property type="entry name" value="Death Domain, Fas"/>
    <property type="match status" value="1"/>
</dbReference>
<organism evidence="8 9">
    <name type="scientific">Branchiostoma lanceolatum</name>
    <name type="common">Common lancelet</name>
    <name type="synonym">Amphioxus lanceolatum</name>
    <dbReference type="NCBI Taxonomy" id="7740"/>
    <lineage>
        <taxon>Eukaryota</taxon>
        <taxon>Metazoa</taxon>
        <taxon>Chordata</taxon>
        <taxon>Cephalochordata</taxon>
        <taxon>Leptocardii</taxon>
        <taxon>Amphioxiformes</taxon>
        <taxon>Branchiostomatidae</taxon>
        <taxon>Branchiostoma</taxon>
    </lineage>
</organism>
<dbReference type="InterPro" id="IPR011009">
    <property type="entry name" value="Kinase-like_dom_sf"/>
</dbReference>
<feature type="region of interest" description="Disordered" evidence="5">
    <location>
        <begin position="349"/>
        <end position="436"/>
    </location>
</feature>
<dbReference type="InterPro" id="IPR008271">
    <property type="entry name" value="Ser/Thr_kinase_AS"/>
</dbReference>
<dbReference type="Proteomes" id="UP000838412">
    <property type="component" value="Chromosome 7"/>
</dbReference>
<dbReference type="SUPFAM" id="SSF47986">
    <property type="entry name" value="DEATH domain"/>
    <property type="match status" value="1"/>
</dbReference>
<feature type="region of interest" description="Disordered" evidence="5">
    <location>
        <begin position="454"/>
        <end position="484"/>
    </location>
</feature>
<dbReference type="Gene3D" id="1.10.510.10">
    <property type="entry name" value="Transferase(Phosphotransferase) domain 1"/>
    <property type="match status" value="1"/>
</dbReference>
<dbReference type="SUPFAM" id="SSF56112">
    <property type="entry name" value="Protein kinase-like (PK-like)"/>
    <property type="match status" value="1"/>
</dbReference>
<evidence type="ECO:0000256" key="5">
    <source>
        <dbReference type="SAM" id="MobiDB-lite"/>
    </source>
</evidence>
<proteinExistence type="predicted"/>
<evidence type="ECO:0000313" key="9">
    <source>
        <dbReference type="Proteomes" id="UP000838412"/>
    </source>
</evidence>
<dbReference type="GO" id="GO:0031349">
    <property type="term" value="P:positive regulation of defense response"/>
    <property type="evidence" value="ECO:0007669"/>
    <property type="project" value="UniProtKB-ARBA"/>
</dbReference>
<dbReference type="PANTHER" id="PTHR44329">
    <property type="entry name" value="SERINE/THREONINE-PROTEIN KINASE TNNI3K-RELATED"/>
    <property type="match status" value="1"/>
</dbReference>
<dbReference type="SMART" id="SM00005">
    <property type="entry name" value="DEATH"/>
    <property type="match status" value="1"/>
</dbReference>
<dbReference type="GO" id="GO:0043123">
    <property type="term" value="P:positive regulation of canonical NF-kappaB signal transduction"/>
    <property type="evidence" value="ECO:0007669"/>
    <property type="project" value="UniProtKB-ARBA"/>
</dbReference>